<dbReference type="EMBL" id="MG869622">
    <property type="protein sequence ID" value="AWD72304.1"/>
    <property type="molecule type" value="Genomic_DNA"/>
</dbReference>
<keyword evidence="5" id="KW-0540">Nuclease</keyword>
<keyword evidence="5" id="KW-0255">Endonuclease</keyword>
<gene>
    <name evidence="5" type="ORF">pH8NP2_p030</name>
</gene>
<dbReference type="Pfam" id="PF01420">
    <property type="entry name" value="Methylase_S"/>
    <property type="match status" value="1"/>
</dbReference>
<geneLocation type="plasmid" evidence="5">
    <name>pH8NP2</name>
</geneLocation>
<dbReference type="GO" id="GO:0003677">
    <property type="term" value="F:DNA binding"/>
    <property type="evidence" value="ECO:0007669"/>
    <property type="project" value="UniProtKB-KW"/>
</dbReference>
<evidence type="ECO:0000256" key="2">
    <source>
        <dbReference type="ARBA" id="ARBA00022747"/>
    </source>
</evidence>
<evidence type="ECO:0000313" key="5">
    <source>
        <dbReference type="EMBL" id="AWD72304.1"/>
    </source>
</evidence>
<protein>
    <submittedName>
        <fullName evidence="5">Type I restriction endonuclease S subunit</fullName>
    </submittedName>
</protein>
<dbReference type="InterPro" id="IPR052021">
    <property type="entry name" value="Type-I_RS_S_subunit"/>
</dbReference>
<reference evidence="5" key="1">
    <citation type="submission" date="2018-01" db="EMBL/GenBank/DDBJ databases">
        <title>Plasmids of psychrophilic Polaromonas spp. isolated from Arctic and Antarctic glaciers.</title>
        <authorList>
            <person name="Dziewit L."/>
            <person name="Ciok A."/>
        </authorList>
    </citation>
    <scope>NUCLEOTIDE SEQUENCE</scope>
    <source>
        <plasmid evidence="5">pH8NP2</plasmid>
    </source>
</reference>
<keyword evidence="2" id="KW-0680">Restriction system</keyword>
<evidence type="ECO:0000259" key="4">
    <source>
        <dbReference type="Pfam" id="PF01420"/>
    </source>
</evidence>
<keyword evidence="5" id="KW-0378">Hydrolase</keyword>
<dbReference type="SUPFAM" id="SSF116734">
    <property type="entry name" value="DNA methylase specificity domain"/>
    <property type="match status" value="2"/>
</dbReference>
<dbReference type="GO" id="GO:0004519">
    <property type="term" value="F:endonuclease activity"/>
    <property type="evidence" value="ECO:0007669"/>
    <property type="project" value="UniProtKB-KW"/>
</dbReference>
<dbReference type="GO" id="GO:0009307">
    <property type="term" value="P:DNA restriction-modification system"/>
    <property type="evidence" value="ECO:0007669"/>
    <property type="project" value="UniProtKB-KW"/>
</dbReference>
<proteinExistence type="inferred from homology"/>
<organism evidence="5">
    <name type="scientific">Polaromonas sp. H8N</name>
    <dbReference type="NCBI Taxonomy" id="1840297"/>
    <lineage>
        <taxon>Bacteria</taxon>
        <taxon>Pseudomonadati</taxon>
        <taxon>Pseudomonadota</taxon>
        <taxon>Betaproteobacteria</taxon>
        <taxon>Burkholderiales</taxon>
        <taxon>Comamonadaceae</taxon>
        <taxon>Polaromonas</taxon>
    </lineage>
</organism>
<keyword evidence="5" id="KW-0614">Plasmid</keyword>
<dbReference type="RefSeq" id="WP_181375950.1">
    <property type="nucleotide sequence ID" value="NZ_MG869622.1"/>
</dbReference>
<dbReference type="Gene3D" id="3.90.220.20">
    <property type="entry name" value="DNA methylase specificity domains"/>
    <property type="match status" value="2"/>
</dbReference>
<dbReference type="CDD" id="cd17517">
    <property type="entry name" value="RMtype1_S_EcoKI_StySPI-TRD2-CR2_like"/>
    <property type="match status" value="1"/>
</dbReference>
<dbReference type="InterPro" id="IPR044946">
    <property type="entry name" value="Restrct_endonuc_typeI_TRD_sf"/>
</dbReference>
<feature type="domain" description="Type I restriction modification DNA specificity" evidence="4">
    <location>
        <begin position="7"/>
        <end position="188"/>
    </location>
</feature>
<comment type="similarity">
    <text evidence="1">Belongs to the type-I restriction system S methylase family.</text>
</comment>
<name>A0A2S1FIG3_9BURK</name>
<keyword evidence="3" id="KW-0238">DNA-binding</keyword>
<dbReference type="AlphaFoldDB" id="A0A2S1FIG3"/>
<sequence>MSSEVLFQTLALSELGEFKNGANFSQDDYGAGYPIVNVKQLYGGRYIDLHGLESLGKDVLKRPAQLFIEAGDILFARSSVKRSGAGQCALVPHGVVQTIFSGFIIRYRLNDKSATNPMFLAYLLQSPIYREIFPRIATGTTISNLSQEALKQIQVTLPDERTQNEVAVILGALDDRIALLRDTNATLEAIAQALFKSWFVDFDPVRAKMEGRVPEGMDEATAALFPDGFEESELGLVPRGCRVTKLEGWLSVLETGRRPKGGVSGILDGVPSIGAESIFRIGQFDYRKTKYVPDDFFTKMNSGALESHDVLLYKDGGKPGVFLPRVSMFGDGFPFKKCGINEHVFRIRIKAPFNQPFLYFWLWSDAVMHELKHRGGKAAIPGINQSDVKDQKISVPSDAVLMRFGELVAPMVSKIFNNAKSCQTLAILRDTLLPRLISGQLRLPEAEALLEEACA</sequence>
<dbReference type="PANTHER" id="PTHR30408:SF13">
    <property type="entry name" value="TYPE I RESTRICTION ENZYME HINDI SPECIFICITY SUBUNIT"/>
    <property type="match status" value="1"/>
</dbReference>
<accession>A0A2S1FIG3</accession>
<dbReference type="PANTHER" id="PTHR30408">
    <property type="entry name" value="TYPE-1 RESTRICTION ENZYME ECOKI SPECIFICITY PROTEIN"/>
    <property type="match status" value="1"/>
</dbReference>
<evidence type="ECO:0000256" key="3">
    <source>
        <dbReference type="ARBA" id="ARBA00023125"/>
    </source>
</evidence>
<dbReference type="InterPro" id="IPR000055">
    <property type="entry name" value="Restrct_endonuc_typeI_TRD"/>
</dbReference>
<evidence type="ECO:0000256" key="1">
    <source>
        <dbReference type="ARBA" id="ARBA00010923"/>
    </source>
</evidence>